<keyword evidence="3" id="KW-1185">Reference proteome</keyword>
<protein>
    <submittedName>
        <fullName evidence="2">Uncharacterized protein</fullName>
    </submittedName>
</protein>
<evidence type="ECO:0000313" key="2">
    <source>
        <dbReference type="EMBL" id="PMS20043.1"/>
    </source>
</evidence>
<evidence type="ECO:0000256" key="1">
    <source>
        <dbReference type="SAM" id="MobiDB-lite"/>
    </source>
</evidence>
<accession>A0A2N7VSC9</accession>
<dbReference type="AlphaFoldDB" id="A0A2N7VSC9"/>
<evidence type="ECO:0000313" key="3">
    <source>
        <dbReference type="Proteomes" id="UP000235616"/>
    </source>
</evidence>
<comment type="caution">
    <text evidence="2">The sequence shown here is derived from an EMBL/GenBank/DDBJ whole genome shotgun (WGS) entry which is preliminary data.</text>
</comment>
<name>A0A2N7VSC9_9BURK</name>
<reference evidence="2 3" key="1">
    <citation type="submission" date="2018-01" db="EMBL/GenBank/DDBJ databases">
        <title>Whole genome analyses suggest that Burkholderia sensu lato contains two further novel genera in the rhizoxinica-symbiotica group Mycetohabitans gen. nov., and Trinickia gen. nov.: implications for the evolution of diazotrophy and nodulation in the Burkholderiaceae.</title>
        <authorList>
            <person name="Estrada-de los Santos P."/>
            <person name="Palmer M."/>
            <person name="Chavez-Ramirez B."/>
            <person name="Beukes C."/>
            <person name="Steenkamp E.T."/>
            <person name="Hirsch A.M."/>
            <person name="Manyaka P."/>
            <person name="Maluk M."/>
            <person name="Lafos M."/>
            <person name="Crook M."/>
            <person name="Gross E."/>
            <person name="Simon M.F."/>
            <person name="Bueno dos Reis Junior F."/>
            <person name="Poole P.S."/>
            <person name="Venter S.N."/>
            <person name="James E.K."/>
        </authorList>
    </citation>
    <scope>NUCLEOTIDE SEQUENCE [LARGE SCALE GENOMIC DNA]</scope>
    <source>
        <strain evidence="2 3">GIMN1.004</strain>
    </source>
</reference>
<sequence length="87" mass="9227">MMSTDAYGHGGARMVPAPIVAPATIPLRPVSDEARTLAREGGAAYLRAGSIRADIARYNEERGANRAPPAPNARESRPPASPSLYRN</sequence>
<organism evidence="2 3">
    <name type="scientific">Trinickia dabaoshanensis</name>
    <dbReference type="NCBI Taxonomy" id="564714"/>
    <lineage>
        <taxon>Bacteria</taxon>
        <taxon>Pseudomonadati</taxon>
        <taxon>Pseudomonadota</taxon>
        <taxon>Betaproteobacteria</taxon>
        <taxon>Burkholderiales</taxon>
        <taxon>Burkholderiaceae</taxon>
        <taxon>Trinickia</taxon>
    </lineage>
</organism>
<dbReference type="Proteomes" id="UP000235616">
    <property type="component" value="Unassembled WGS sequence"/>
</dbReference>
<proteinExistence type="predicted"/>
<gene>
    <name evidence="2" type="ORF">C0Z18_11530</name>
</gene>
<dbReference type="EMBL" id="PNYA01000009">
    <property type="protein sequence ID" value="PMS20043.1"/>
    <property type="molecule type" value="Genomic_DNA"/>
</dbReference>
<feature type="region of interest" description="Disordered" evidence="1">
    <location>
        <begin position="59"/>
        <end position="87"/>
    </location>
</feature>